<evidence type="ECO:0000256" key="1">
    <source>
        <dbReference type="ARBA" id="ARBA00006018"/>
    </source>
</evidence>
<dbReference type="RefSeq" id="WP_173807561.1">
    <property type="nucleotide sequence ID" value="NZ_JABSNM010000032.1"/>
</dbReference>
<dbReference type="Gene3D" id="2.30.30.140">
    <property type="match status" value="1"/>
</dbReference>
<keyword evidence="3" id="KW-1185">Reference proteome</keyword>
<evidence type="ECO:0000313" key="3">
    <source>
        <dbReference type="Proteomes" id="UP001516061"/>
    </source>
</evidence>
<sequence>MCLALPARVAELLPDLMAIVDLGGVRKEISLALTPEARVGDYVIVHVGHAIGRLDTEEAERTLALFAEMAALDPAPTPAEETPR</sequence>
<name>A0ABX2G877_9BURK</name>
<organism evidence="2 3">
    <name type="scientific">Sphaerotilus uruguayifluvii</name>
    <dbReference type="NCBI Taxonomy" id="2735897"/>
    <lineage>
        <taxon>Bacteria</taxon>
        <taxon>Pseudomonadati</taxon>
        <taxon>Pseudomonadota</taxon>
        <taxon>Betaproteobacteria</taxon>
        <taxon>Burkholderiales</taxon>
        <taxon>Sphaerotilaceae</taxon>
        <taxon>Sphaerotilus</taxon>
    </lineage>
</organism>
<dbReference type="NCBIfam" id="TIGR00074">
    <property type="entry name" value="hypC_hupF"/>
    <property type="match status" value="1"/>
</dbReference>
<dbReference type="InterPro" id="IPR019812">
    <property type="entry name" value="Hydgase_assmbl_chp_CS"/>
</dbReference>
<comment type="caution">
    <text evidence="2">The sequence shown here is derived from an EMBL/GenBank/DDBJ whole genome shotgun (WGS) entry which is preliminary data.</text>
</comment>
<proteinExistence type="inferred from homology"/>
<accession>A0ABX2G877</accession>
<dbReference type="EMBL" id="JABSNM010000032">
    <property type="protein sequence ID" value="NRT58547.1"/>
    <property type="molecule type" value="Genomic_DNA"/>
</dbReference>
<comment type="similarity">
    <text evidence="1">Belongs to the HupF/HypC family.</text>
</comment>
<dbReference type="Proteomes" id="UP001516061">
    <property type="component" value="Unassembled WGS sequence"/>
</dbReference>
<evidence type="ECO:0000313" key="2">
    <source>
        <dbReference type="EMBL" id="NRT58547.1"/>
    </source>
</evidence>
<reference evidence="2 3" key="1">
    <citation type="submission" date="2020-05" db="EMBL/GenBank/DDBJ databases">
        <title>Genomic Encyclopedia of Type Strains, Phase IV (KMG-V): Genome sequencing to study the core and pangenomes of soil and plant-associated prokaryotes.</title>
        <authorList>
            <person name="Whitman W."/>
        </authorList>
    </citation>
    <scope>NUCLEOTIDE SEQUENCE [LARGE SCALE GENOMIC DNA]</scope>
    <source>
        <strain evidence="2 3">C29</strain>
    </source>
</reference>
<dbReference type="SUPFAM" id="SSF159127">
    <property type="entry name" value="HupF/HypC-like"/>
    <property type="match status" value="1"/>
</dbReference>
<dbReference type="PROSITE" id="PS01097">
    <property type="entry name" value="HUPF_HYPC"/>
    <property type="match status" value="1"/>
</dbReference>
<dbReference type="PANTHER" id="PTHR35177">
    <property type="entry name" value="HYDROGENASE MATURATION FACTOR HYBG"/>
    <property type="match status" value="1"/>
</dbReference>
<dbReference type="InterPro" id="IPR001109">
    <property type="entry name" value="Hydrogenase_HupF/HypC"/>
</dbReference>
<gene>
    <name evidence="2" type="ORF">HNQ01_004316</name>
</gene>
<dbReference type="Pfam" id="PF01455">
    <property type="entry name" value="HupF_HypC"/>
    <property type="match status" value="1"/>
</dbReference>
<dbReference type="PRINTS" id="PR00445">
    <property type="entry name" value="HUPFHYPC"/>
</dbReference>
<dbReference type="PANTHER" id="PTHR35177:SF2">
    <property type="entry name" value="HYDROGENASE MATURATION FACTOR HYBG"/>
    <property type="match status" value="1"/>
</dbReference>
<protein>
    <submittedName>
        <fullName evidence="2">Hydrogenase expression/formation protein HypC</fullName>
    </submittedName>
</protein>